<evidence type="ECO:0000313" key="6">
    <source>
        <dbReference type="Proteomes" id="UP000002729"/>
    </source>
</evidence>
<dbReference type="InterPro" id="IPR011006">
    <property type="entry name" value="CheY-like_superfamily"/>
</dbReference>
<dbReference type="OMA" id="YLGFNAD"/>
<dbReference type="PANTHER" id="PTHR44167:SF24">
    <property type="entry name" value="SERINE_THREONINE-PROTEIN KINASE CHK2"/>
    <property type="match status" value="1"/>
</dbReference>
<dbReference type="SUPFAM" id="SSF56112">
    <property type="entry name" value="Protein kinase-like (PK-like)"/>
    <property type="match status" value="1"/>
</dbReference>
<dbReference type="Gene3D" id="3.40.50.2300">
    <property type="match status" value="1"/>
</dbReference>
<dbReference type="GO" id="GO:0005634">
    <property type="term" value="C:nucleus"/>
    <property type="evidence" value="ECO:0007669"/>
    <property type="project" value="TreeGrafter"/>
</dbReference>
<evidence type="ECO:0008006" key="7">
    <source>
        <dbReference type="Google" id="ProtNLM"/>
    </source>
</evidence>
<gene>
    <name evidence="5" type="ORF">AURANDRAFT_63418</name>
</gene>
<accession>F0Y6W0</accession>
<evidence type="ECO:0000313" key="5">
    <source>
        <dbReference type="EMBL" id="EGB08912.1"/>
    </source>
</evidence>
<feature type="domain" description="Protein kinase" evidence="3">
    <location>
        <begin position="92"/>
        <end position="419"/>
    </location>
</feature>
<dbReference type="RefSeq" id="XP_009036046.1">
    <property type="nucleotide sequence ID" value="XM_009037798.1"/>
</dbReference>
<feature type="region of interest" description="Disordered" evidence="2">
    <location>
        <begin position="405"/>
        <end position="446"/>
    </location>
</feature>
<dbReference type="PROSITE" id="PS00108">
    <property type="entry name" value="PROTEIN_KINASE_ST"/>
    <property type="match status" value="1"/>
</dbReference>
<dbReference type="PROSITE" id="PS50110">
    <property type="entry name" value="RESPONSE_REGULATORY"/>
    <property type="match status" value="1"/>
</dbReference>
<dbReference type="InParanoid" id="F0Y6W0"/>
<dbReference type="PANTHER" id="PTHR44167">
    <property type="entry name" value="OVARIAN-SPECIFIC SERINE/THREONINE-PROTEIN KINASE LOK-RELATED"/>
    <property type="match status" value="1"/>
</dbReference>
<keyword evidence="6" id="KW-1185">Reference proteome</keyword>
<dbReference type="InterPro" id="IPR008271">
    <property type="entry name" value="Ser/Thr_kinase_AS"/>
</dbReference>
<evidence type="ECO:0000259" key="4">
    <source>
        <dbReference type="PROSITE" id="PS50110"/>
    </source>
</evidence>
<dbReference type="GO" id="GO:0005524">
    <property type="term" value="F:ATP binding"/>
    <property type="evidence" value="ECO:0007669"/>
    <property type="project" value="InterPro"/>
</dbReference>
<evidence type="ECO:0000256" key="1">
    <source>
        <dbReference type="PROSITE-ProRule" id="PRU00169"/>
    </source>
</evidence>
<dbReference type="EMBL" id="GL833126">
    <property type="protein sequence ID" value="EGB08912.1"/>
    <property type="molecule type" value="Genomic_DNA"/>
</dbReference>
<dbReference type="eggNOG" id="KOG0661">
    <property type="taxonomic scope" value="Eukaryota"/>
</dbReference>
<evidence type="ECO:0000256" key="2">
    <source>
        <dbReference type="SAM" id="MobiDB-lite"/>
    </source>
</evidence>
<dbReference type="GO" id="GO:0004674">
    <property type="term" value="F:protein serine/threonine kinase activity"/>
    <property type="evidence" value="ECO:0007669"/>
    <property type="project" value="TreeGrafter"/>
</dbReference>
<sequence>MDLPGISDGFRRLRRHTEAAGDMSAAAQDVRARQYERVCENFRILRRKYDSLKEVHQALLWGDAVLAHEGLAAGLPAVDPTLVEEAHRVGDVTTAATLGSGACSSVLEGAWPDGRPCAVKRISKRDAKTLQEVRNVASELEALRALTGAPHALELQAAFASRDHLYFVVERFGEELYALLKRDACALAPAQQAGVVHGVAAGLAHMHSLDLVHRDVKPENVLLADVVPGGGFRDVRVKLCDLGLSTRVRAAPSPACATATLALGGRAAPPRGRAARAPLFQCCGSMGFFAPDMLDPAGYDGCAADAWSLGCLALELAAGARLFARVWFREYKAFFARRGDRDGEHGRFVANLAPLARALRGCGELAAEPDVARDLEDCRVLCRQSPAFAGASACLDADPAARRTPAEARDALAATHARRPSDASADSAASRGRVHPEGAPADARPSLASSLRAVLGGREASSPVAPAAPEAAAAAAAPEGPAAPPAAPAPASARRLLVVDDEPASLLATRDALRAAYGCRVDAASSALDALDALESEAYDAVLVELGLGGAGGAAVVAAAGDRADGDRPFVAALARGAGALPDAADLGADVVARAPLDAAVLRGAHFW</sequence>
<dbReference type="Gene3D" id="3.30.200.20">
    <property type="entry name" value="Phosphorylase Kinase, domain 1"/>
    <property type="match status" value="1"/>
</dbReference>
<feature type="domain" description="Response regulatory" evidence="4">
    <location>
        <begin position="495"/>
        <end position="608"/>
    </location>
</feature>
<dbReference type="CDD" id="cd00180">
    <property type="entry name" value="PKc"/>
    <property type="match status" value="1"/>
</dbReference>
<dbReference type="KEGG" id="aaf:AURANDRAFT_63418"/>
<dbReference type="GO" id="GO:0000160">
    <property type="term" value="P:phosphorelay signal transduction system"/>
    <property type="evidence" value="ECO:0007669"/>
    <property type="project" value="InterPro"/>
</dbReference>
<dbReference type="InterPro" id="IPR000719">
    <property type="entry name" value="Prot_kinase_dom"/>
</dbReference>
<protein>
    <recommendedName>
        <fullName evidence="7">Protein kinase domain-containing protein</fullName>
    </recommendedName>
</protein>
<dbReference type="GeneID" id="20224321"/>
<reference evidence="5 6" key="1">
    <citation type="journal article" date="2011" name="Proc. Natl. Acad. Sci. U.S.A.">
        <title>Niche of harmful alga Aureococcus anophagefferens revealed through ecogenomics.</title>
        <authorList>
            <person name="Gobler C.J."/>
            <person name="Berry D.L."/>
            <person name="Dyhrman S.T."/>
            <person name="Wilhelm S.W."/>
            <person name="Salamov A."/>
            <person name="Lobanov A.V."/>
            <person name="Zhang Y."/>
            <person name="Collier J.L."/>
            <person name="Wurch L.L."/>
            <person name="Kustka A.B."/>
            <person name="Dill B.D."/>
            <person name="Shah M."/>
            <person name="VerBerkmoes N.C."/>
            <person name="Kuo A."/>
            <person name="Terry A."/>
            <person name="Pangilinan J."/>
            <person name="Lindquist E.A."/>
            <person name="Lucas S."/>
            <person name="Paulsen I.T."/>
            <person name="Hattenrath-Lehmann T.K."/>
            <person name="Talmage S.C."/>
            <person name="Walker E.A."/>
            <person name="Koch F."/>
            <person name="Burson A.M."/>
            <person name="Marcoval M.A."/>
            <person name="Tang Y.Z."/>
            <person name="Lecleir G.R."/>
            <person name="Coyne K.J."/>
            <person name="Berg G.M."/>
            <person name="Bertrand E.M."/>
            <person name="Saito M.A."/>
            <person name="Gladyshev V.N."/>
            <person name="Grigoriev I.V."/>
        </authorList>
    </citation>
    <scope>NUCLEOTIDE SEQUENCE [LARGE SCALE GENOMIC DNA]</scope>
    <source>
        <strain evidence="6">CCMP 1984</strain>
    </source>
</reference>
<dbReference type="SMART" id="SM00220">
    <property type="entry name" value="S_TKc"/>
    <property type="match status" value="1"/>
</dbReference>
<dbReference type="OrthoDB" id="4062651at2759"/>
<dbReference type="SUPFAM" id="SSF52172">
    <property type="entry name" value="CheY-like"/>
    <property type="match status" value="1"/>
</dbReference>
<comment type="caution">
    <text evidence="1">Lacks conserved residue(s) required for the propagation of feature annotation.</text>
</comment>
<proteinExistence type="predicted"/>
<organism evidence="6">
    <name type="scientific">Aureococcus anophagefferens</name>
    <name type="common">Harmful bloom alga</name>
    <dbReference type="NCBI Taxonomy" id="44056"/>
    <lineage>
        <taxon>Eukaryota</taxon>
        <taxon>Sar</taxon>
        <taxon>Stramenopiles</taxon>
        <taxon>Ochrophyta</taxon>
        <taxon>Pelagophyceae</taxon>
        <taxon>Pelagomonadales</taxon>
        <taxon>Pelagomonadaceae</taxon>
        <taxon>Aureococcus</taxon>
    </lineage>
</organism>
<dbReference type="Gene3D" id="1.10.510.10">
    <property type="entry name" value="Transferase(Phosphotransferase) domain 1"/>
    <property type="match status" value="1"/>
</dbReference>
<dbReference type="InterPro" id="IPR011009">
    <property type="entry name" value="Kinase-like_dom_sf"/>
</dbReference>
<dbReference type="Pfam" id="PF00069">
    <property type="entry name" value="Pkinase"/>
    <property type="match status" value="1"/>
</dbReference>
<dbReference type="AlphaFoldDB" id="F0Y6W0"/>
<name>F0Y6W0_AURAN</name>
<dbReference type="GO" id="GO:0044773">
    <property type="term" value="P:mitotic DNA damage checkpoint signaling"/>
    <property type="evidence" value="ECO:0007669"/>
    <property type="project" value="TreeGrafter"/>
</dbReference>
<dbReference type="InterPro" id="IPR001789">
    <property type="entry name" value="Sig_transdc_resp-reg_receiver"/>
</dbReference>
<evidence type="ECO:0000259" key="3">
    <source>
        <dbReference type="PROSITE" id="PS50011"/>
    </source>
</evidence>
<dbReference type="Proteomes" id="UP000002729">
    <property type="component" value="Unassembled WGS sequence"/>
</dbReference>
<dbReference type="PROSITE" id="PS50011">
    <property type="entry name" value="PROTEIN_KINASE_DOM"/>
    <property type="match status" value="1"/>
</dbReference>